<feature type="region of interest" description="Disordered" evidence="1">
    <location>
        <begin position="40"/>
        <end position="99"/>
    </location>
</feature>
<organism evidence="2 3">
    <name type="scientific">Crotalaria pallida</name>
    <name type="common">Smooth rattlebox</name>
    <name type="synonym">Crotalaria striata</name>
    <dbReference type="NCBI Taxonomy" id="3830"/>
    <lineage>
        <taxon>Eukaryota</taxon>
        <taxon>Viridiplantae</taxon>
        <taxon>Streptophyta</taxon>
        <taxon>Embryophyta</taxon>
        <taxon>Tracheophyta</taxon>
        <taxon>Spermatophyta</taxon>
        <taxon>Magnoliopsida</taxon>
        <taxon>eudicotyledons</taxon>
        <taxon>Gunneridae</taxon>
        <taxon>Pentapetalae</taxon>
        <taxon>rosids</taxon>
        <taxon>fabids</taxon>
        <taxon>Fabales</taxon>
        <taxon>Fabaceae</taxon>
        <taxon>Papilionoideae</taxon>
        <taxon>50 kb inversion clade</taxon>
        <taxon>genistoids sensu lato</taxon>
        <taxon>core genistoids</taxon>
        <taxon>Crotalarieae</taxon>
        <taxon>Crotalaria</taxon>
    </lineage>
</organism>
<dbReference type="Proteomes" id="UP001372338">
    <property type="component" value="Unassembled WGS sequence"/>
</dbReference>
<evidence type="ECO:0000313" key="3">
    <source>
        <dbReference type="Proteomes" id="UP001372338"/>
    </source>
</evidence>
<feature type="compositionally biased region" description="Basic and acidic residues" evidence="1">
    <location>
        <begin position="61"/>
        <end position="72"/>
    </location>
</feature>
<dbReference type="EMBL" id="JAYWIO010000071">
    <property type="protein sequence ID" value="KAK7234139.1"/>
    <property type="molecule type" value="Genomic_DNA"/>
</dbReference>
<name>A0AAN9DS06_CROPI</name>
<feature type="compositionally biased region" description="Basic residues" evidence="1">
    <location>
        <begin position="73"/>
        <end position="82"/>
    </location>
</feature>
<sequence>MNSDRLLNRKQIGIEPVDVQSYCYYLWDREEKDFETKKAFSKQFETSSLTEPLNHPSGKPPDNKKSDPLGKENRKRQTKNTRSHPYASKTGRDSTRVEDLEVRNHYLESTMGKDGNPIADFPPSTHLVKNCGVSAVGRTGIIACCLFPNQTSTTKHLRQLHILSTDSRLFFFPLGHVNSTLDVLVAAFSDFYDSADSNAYVMYDSVDERSDYSYSVSGTGPTNANDAPLSFDSFECGRLFRIAPASYSMMDILGVANHPEGSRRPTAEPEHAFLRRQLADASRVGPSPIVSFSELHHSNLWFSGCCSFRCRHKRCKHGYFSSFRKSVTKGEGRKARGEGRGKNATYPTGVKIRSGRQNKVLVRSFSMVISAVGSSLGITSPGIGMLAVSTGKKGVEVKKWLAFYLKAVSPVTERPTDKEDARRRACSSISE</sequence>
<evidence type="ECO:0000313" key="2">
    <source>
        <dbReference type="EMBL" id="KAK7234139.1"/>
    </source>
</evidence>
<gene>
    <name evidence="2" type="ORF">RIF29_47164</name>
</gene>
<protein>
    <submittedName>
        <fullName evidence="2">Uncharacterized protein</fullName>
    </submittedName>
</protein>
<reference evidence="2 3" key="1">
    <citation type="submission" date="2024-01" db="EMBL/GenBank/DDBJ databases">
        <title>The genomes of 5 underutilized Papilionoideae crops provide insights into root nodulation and disease resistanc.</title>
        <authorList>
            <person name="Yuan L."/>
        </authorList>
    </citation>
    <scope>NUCLEOTIDE SEQUENCE [LARGE SCALE GENOMIC DNA]</scope>
    <source>
        <strain evidence="2">ZHUSHIDOU_FW_LH</strain>
        <tissue evidence="2">Leaf</tissue>
    </source>
</reference>
<keyword evidence="3" id="KW-1185">Reference proteome</keyword>
<accession>A0AAN9DS06</accession>
<comment type="caution">
    <text evidence="2">The sequence shown here is derived from an EMBL/GenBank/DDBJ whole genome shotgun (WGS) entry which is preliminary data.</text>
</comment>
<evidence type="ECO:0000256" key="1">
    <source>
        <dbReference type="SAM" id="MobiDB-lite"/>
    </source>
</evidence>
<dbReference type="AlphaFoldDB" id="A0AAN9DS06"/>
<proteinExistence type="predicted"/>
<feature type="compositionally biased region" description="Basic and acidic residues" evidence="1">
    <location>
        <begin position="90"/>
        <end position="99"/>
    </location>
</feature>